<dbReference type="EMBL" id="JPSP01000004">
    <property type="protein sequence ID" value="KFF41638.1"/>
    <property type="molecule type" value="Genomic_DNA"/>
</dbReference>
<reference evidence="1 2" key="1">
    <citation type="submission" date="2014-08" db="EMBL/GenBank/DDBJ databases">
        <title>Comparative genomics reveals surprising divergence of two closely related strains of uncultivated UCYN-A cyanobacteria.</title>
        <authorList>
            <person name="Bombar D."/>
            <person name="Heller P."/>
            <person name="Sanchez-Baracaldo P."/>
            <person name="Carter B.J."/>
            <person name="Zert J.P."/>
        </authorList>
    </citation>
    <scope>NUCLEOTIDE SEQUENCE [LARGE SCALE GENOMIC DNA]</scope>
</reference>
<evidence type="ECO:0000313" key="2">
    <source>
        <dbReference type="Proteomes" id="UP000028922"/>
    </source>
</evidence>
<dbReference type="Proteomes" id="UP000028922">
    <property type="component" value="Unassembled WGS sequence"/>
</dbReference>
<comment type="caution">
    <text evidence="1">The sequence shown here is derived from an EMBL/GenBank/DDBJ whole genome shotgun (WGS) entry which is preliminary data.</text>
</comment>
<accession>A0A086CHH4</accession>
<gene>
    <name evidence="1" type="ORF">ucyna2_00514</name>
</gene>
<evidence type="ECO:0000313" key="1">
    <source>
        <dbReference type="EMBL" id="KFF41638.1"/>
    </source>
</evidence>
<sequence length="40" mass="4463">MGILRFPFLISSFLKSSIIVTLIFSSADYLIAQFQVIVIA</sequence>
<protein>
    <submittedName>
        <fullName evidence="1">Uncharacterized protein</fullName>
    </submittedName>
</protein>
<proteinExistence type="predicted"/>
<dbReference type="STRING" id="1527444.ucyna2_00514"/>
<dbReference type="AlphaFoldDB" id="A0A086CHH4"/>
<organism evidence="1 2">
    <name type="scientific">Candidatus Atelocyanobacterium thalassa isolate SIO64986</name>
    <dbReference type="NCBI Taxonomy" id="1527444"/>
    <lineage>
        <taxon>Bacteria</taxon>
        <taxon>Bacillati</taxon>
        <taxon>Cyanobacteriota</taxon>
        <taxon>Cyanophyceae</taxon>
        <taxon>Oscillatoriophycideae</taxon>
        <taxon>Chroococcales</taxon>
        <taxon>Aphanothecaceae</taxon>
        <taxon>Candidatus Atelocyanobacterium</taxon>
        <taxon>Candidatus Atelocyanobacterium thalassae</taxon>
    </lineage>
</organism>
<name>A0A086CHH4_9CHRO</name>